<feature type="non-terminal residue" evidence="2">
    <location>
        <position position="88"/>
    </location>
</feature>
<feature type="compositionally biased region" description="Polar residues" evidence="1">
    <location>
        <begin position="23"/>
        <end position="34"/>
    </location>
</feature>
<evidence type="ECO:0000313" key="3">
    <source>
        <dbReference type="Proteomes" id="UP001153148"/>
    </source>
</evidence>
<accession>A0ABN7P8A7</accession>
<sequence>MVSYSRTDMKIPARAAPAPPPVTQSNGVQQNSNLFDWDDWTKDPFFEPSLARSSSQTNNQQLGGPKKKPPPRPPPPKLNHAHRNHRKQ</sequence>
<name>A0ABN7P8A7_TIMPD</name>
<reference evidence="2" key="1">
    <citation type="submission" date="2021-03" db="EMBL/GenBank/DDBJ databases">
        <authorList>
            <person name="Tran Van P."/>
        </authorList>
    </citation>
    <scope>NUCLEOTIDE SEQUENCE</scope>
</reference>
<gene>
    <name evidence="2" type="ORF">TPAB3V08_LOCUS10261</name>
</gene>
<proteinExistence type="predicted"/>
<evidence type="ECO:0000313" key="2">
    <source>
        <dbReference type="EMBL" id="CAG2063314.1"/>
    </source>
</evidence>
<feature type="region of interest" description="Disordered" evidence="1">
    <location>
        <begin position="1"/>
        <end position="88"/>
    </location>
</feature>
<keyword evidence="3" id="KW-1185">Reference proteome</keyword>
<dbReference type="EMBL" id="CAJPIN010025617">
    <property type="protein sequence ID" value="CAG2063314.1"/>
    <property type="molecule type" value="Genomic_DNA"/>
</dbReference>
<dbReference type="Proteomes" id="UP001153148">
    <property type="component" value="Unassembled WGS sequence"/>
</dbReference>
<evidence type="ECO:0000256" key="1">
    <source>
        <dbReference type="SAM" id="MobiDB-lite"/>
    </source>
</evidence>
<feature type="compositionally biased region" description="Polar residues" evidence="1">
    <location>
        <begin position="51"/>
        <end position="62"/>
    </location>
</feature>
<organism evidence="2 3">
    <name type="scientific">Timema podura</name>
    <name type="common">Walking stick</name>
    <dbReference type="NCBI Taxonomy" id="61482"/>
    <lineage>
        <taxon>Eukaryota</taxon>
        <taxon>Metazoa</taxon>
        <taxon>Ecdysozoa</taxon>
        <taxon>Arthropoda</taxon>
        <taxon>Hexapoda</taxon>
        <taxon>Insecta</taxon>
        <taxon>Pterygota</taxon>
        <taxon>Neoptera</taxon>
        <taxon>Polyneoptera</taxon>
        <taxon>Phasmatodea</taxon>
        <taxon>Timematodea</taxon>
        <taxon>Timematoidea</taxon>
        <taxon>Timematidae</taxon>
        <taxon>Timema</taxon>
    </lineage>
</organism>
<protein>
    <submittedName>
        <fullName evidence="2">Uncharacterized protein</fullName>
    </submittedName>
</protein>
<feature type="compositionally biased region" description="Basic residues" evidence="1">
    <location>
        <begin position="79"/>
        <end position="88"/>
    </location>
</feature>
<comment type="caution">
    <text evidence="2">The sequence shown here is derived from an EMBL/GenBank/DDBJ whole genome shotgun (WGS) entry which is preliminary data.</text>
</comment>